<keyword evidence="4" id="KW-0732">Signal</keyword>
<accession>A0A829YN79</accession>
<feature type="compositionally biased region" description="Polar residues" evidence="2">
    <location>
        <begin position="112"/>
        <end position="122"/>
    </location>
</feature>
<keyword evidence="3" id="KW-0812">Transmembrane</keyword>
<keyword evidence="3" id="KW-0472">Membrane</keyword>
<evidence type="ECO:0000259" key="5">
    <source>
        <dbReference type="Pfam" id="PF00924"/>
    </source>
</evidence>
<dbReference type="InterPro" id="IPR006685">
    <property type="entry name" value="MscS_channel_2nd"/>
</dbReference>
<sequence length="632" mass="68578">MLTRIASFTALMMSAICMTAGAAEQTPAQTAADPVTQRAVMTGEQVVQILDETVDWYRTLGTQQQAATQPSDLLILYANRQTADKVMALAFEIARANAELISSEAGAKQEQQEASSPETESLTRIRKKLDEQRTELQGEIEGVRRQIAAASGKAREELQSRLSVLQSELDLINARRNLFANMTQYANENAGANALKAHIDAIAASIPASAGPVTTTTTSTTPAAGSTSVTSAVSTSLSQFGIWDLTATVLRLSAKARTIETVDRRTEDLQEVFTQIREKPLDQLKALSARSDALAEEAAKDPTKLKYVRDQYDTIAWLFQQTSGIVTPLSKAEVLLTQYRNNLDNWREATQRQTRDAWRALGIRLAIFAGLLALVFTAAELYRRAVFRYVTDARRRSRLLLLRKILLWALVVAIAAATFATELGSLATFAGLITAGLAVAMQSVLVSVVGYFFLIGKYGIRVGDRVQVGNVTGEVIDLGLVRLHLMELSGQDGAMSPTGRVVAFANSIIFGATGGLFKQIPGINLAWHEITVRLPAGADAAALKTKLIEAVGGVLKDYRDDILRQTQEIQRTAQVHGSADAQPQVQLRFSAEGVDAIVRYPVELLHAAEIDERVSREVLQVISSEPTASPAA</sequence>
<feature type="signal peptide" evidence="4">
    <location>
        <begin position="1"/>
        <end position="22"/>
    </location>
</feature>
<dbReference type="GO" id="GO:0055085">
    <property type="term" value="P:transmembrane transport"/>
    <property type="evidence" value="ECO:0007669"/>
    <property type="project" value="InterPro"/>
</dbReference>
<feature type="region of interest" description="Disordered" evidence="2">
    <location>
        <begin position="104"/>
        <end position="124"/>
    </location>
</feature>
<dbReference type="Proteomes" id="UP000445000">
    <property type="component" value="Unassembled WGS sequence"/>
</dbReference>
<comment type="caution">
    <text evidence="6">The sequence shown here is derived from an EMBL/GenBank/DDBJ whole genome shotgun (WGS) entry which is preliminary data.</text>
</comment>
<dbReference type="GO" id="GO:0016020">
    <property type="term" value="C:membrane"/>
    <property type="evidence" value="ECO:0007669"/>
    <property type="project" value="InterPro"/>
</dbReference>
<protein>
    <recommendedName>
        <fullName evidence="5">Mechanosensitive ion channel MscS domain-containing protein</fullName>
    </recommendedName>
</protein>
<evidence type="ECO:0000256" key="3">
    <source>
        <dbReference type="SAM" id="Phobius"/>
    </source>
</evidence>
<gene>
    <name evidence="6" type="ORF">GCM10011487_62730</name>
</gene>
<proteinExistence type="predicted"/>
<dbReference type="Gene3D" id="2.30.30.60">
    <property type="match status" value="1"/>
</dbReference>
<evidence type="ECO:0000256" key="1">
    <source>
        <dbReference type="SAM" id="Coils"/>
    </source>
</evidence>
<feature type="coiled-coil region" evidence="1">
    <location>
        <begin position="329"/>
        <end position="356"/>
    </location>
</feature>
<keyword evidence="1" id="KW-0175">Coiled coil</keyword>
<keyword evidence="3" id="KW-1133">Transmembrane helix</keyword>
<evidence type="ECO:0000313" key="6">
    <source>
        <dbReference type="EMBL" id="GFE84273.1"/>
    </source>
</evidence>
<feature type="chain" id="PRO_5032671422" description="Mechanosensitive ion channel MscS domain-containing protein" evidence="4">
    <location>
        <begin position="23"/>
        <end position="632"/>
    </location>
</feature>
<feature type="transmembrane region" description="Helical" evidence="3">
    <location>
        <begin position="400"/>
        <end position="420"/>
    </location>
</feature>
<dbReference type="InterPro" id="IPR023408">
    <property type="entry name" value="MscS_beta-dom_sf"/>
</dbReference>
<evidence type="ECO:0000313" key="7">
    <source>
        <dbReference type="Proteomes" id="UP000445000"/>
    </source>
</evidence>
<keyword evidence="7" id="KW-1185">Reference proteome</keyword>
<dbReference type="Pfam" id="PF00924">
    <property type="entry name" value="MS_channel_2nd"/>
    <property type="match status" value="1"/>
</dbReference>
<reference evidence="7" key="1">
    <citation type="submission" date="2020-01" db="EMBL/GenBank/DDBJ databases">
        <title>'Steroidobacter agaridevorans' sp. nov., agar-degrading bacteria isolated from rhizosphere soils.</title>
        <authorList>
            <person name="Ikenaga M."/>
            <person name="Kataoka M."/>
            <person name="Murouchi A."/>
            <person name="Katsuragi S."/>
            <person name="Sakai M."/>
        </authorList>
    </citation>
    <scope>NUCLEOTIDE SEQUENCE [LARGE SCALE GENOMIC DNA]</scope>
    <source>
        <strain evidence="7">YU21-B</strain>
    </source>
</reference>
<dbReference type="RefSeq" id="WP_161815867.1">
    <property type="nucleotide sequence ID" value="NZ_BLJN01000008.1"/>
</dbReference>
<dbReference type="PANTHER" id="PTHR30566">
    <property type="entry name" value="YNAI-RELATED MECHANOSENSITIVE ION CHANNEL"/>
    <property type="match status" value="1"/>
</dbReference>
<feature type="domain" description="Mechanosensitive ion channel MscS" evidence="5">
    <location>
        <begin position="447"/>
        <end position="490"/>
    </location>
</feature>
<evidence type="ECO:0000256" key="2">
    <source>
        <dbReference type="SAM" id="MobiDB-lite"/>
    </source>
</evidence>
<dbReference type="PANTHER" id="PTHR30566:SF5">
    <property type="entry name" value="MECHANOSENSITIVE ION CHANNEL PROTEIN 1, MITOCHONDRIAL-RELATED"/>
    <property type="match status" value="1"/>
</dbReference>
<feature type="transmembrane region" description="Helical" evidence="3">
    <location>
        <begin position="357"/>
        <end position="379"/>
    </location>
</feature>
<feature type="coiled-coil region" evidence="1">
    <location>
        <begin position="126"/>
        <end position="175"/>
    </location>
</feature>
<name>A0A829YN79_9GAMM</name>
<dbReference type="EMBL" id="BLJN01000008">
    <property type="protein sequence ID" value="GFE84273.1"/>
    <property type="molecule type" value="Genomic_DNA"/>
</dbReference>
<organism evidence="6 7">
    <name type="scientific">Steroidobacter agaridevorans</name>
    <dbReference type="NCBI Taxonomy" id="2695856"/>
    <lineage>
        <taxon>Bacteria</taxon>
        <taxon>Pseudomonadati</taxon>
        <taxon>Pseudomonadota</taxon>
        <taxon>Gammaproteobacteria</taxon>
        <taxon>Steroidobacterales</taxon>
        <taxon>Steroidobacteraceae</taxon>
        <taxon>Steroidobacter</taxon>
    </lineage>
</organism>
<evidence type="ECO:0000256" key="4">
    <source>
        <dbReference type="SAM" id="SignalP"/>
    </source>
</evidence>
<dbReference type="AlphaFoldDB" id="A0A829YN79"/>
<feature type="transmembrane region" description="Helical" evidence="3">
    <location>
        <begin position="426"/>
        <end position="455"/>
    </location>
</feature>